<reference evidence="4 5" key="1">
    <citation type="submission" date="2019-08" db="EMBL/GenBank/DDBJ databases">
        <title>Selenomonas sp. mPRGC5 and Selenomonas sp. mPRGC8 isolated from ruminal fluid of dairy goat (Capra hircus).</title>
        <authorList>
            <person name="Poothong S."/>
            <person name="Nuengjamnong C."/>
            <person name="Tanasupawat S."/>
        </authorList>
    </citation>
    <scope>NUCLEOTIDE SEQUENCE [LARGE SCALE GENOMIC DNA]</scope>
    <source>
        <strain evidence="5">mPRGC5</strain>
    </source>
</reference>
<organism evidence="4 5">
    <name type="scientific">Selenomonas ruminis</name>
    <dbReference type="NCBI Taxonomy" id="2593411"/>
    <lineage>
        <taxon>Bacteria</taxon>
        <taxon>Bacillati</taxon>
        <taxon>Bacillota</taxon>
        <taxon>Negativicutes</taxon>
        <taxon>Selenomonadales</taxon>
        <taxon>Selenomonadaceae</taxon>
        <taxon>Selenomonas</taxon>
    </lineage>
</organism>
<gene>
    <name evidence="4" type="ORF">FZ040_05465</name>
</gene>
<accession>A0A5D6W4H2</accession>
<dbReference type="RefSeq" id="WP_149171086.1">
    <property type="nucleotide sequence ID" value="NZ_VTOY01000003.1"/>
</dbReference>
<dbReference type="AlphaFoldDB" id="A0A5D6W4H2"/>
<feature type="region of interest" description="Disordered" evidence="2">
    <location>
        <begin position="197"/>
        <end position="239"/>
    </location>
</feature>
<comment type="caution">
    <text evidence="4">The sequence shown here is derived from an EMBL/GenBank/DDBJ whole genome shotgun (WGS) entry which is preliminary data.</text>
</comment>
<keyword evidence="3" id="KW-0812">Transmembrane</keyword>
<keyword evidence="1" id="KW-0732">Signal</keyword>
<sequence length="268" mass="29684">MSLLTIMLFLACPLLVFAVGGIFLRRRRYPLAALAVLLGVVAAVIGGINGFHEMKAQVVHEYSQELDGEYKAALAKKYQQALSILQGLSFTKPDPEQIDKALELLHDFDSAQIAEKMADDCPNADALITYAKAMKQVSTYGGHMTNMNVNENTELQKLVASFPENYNGVLQDKIIPFRRLIIGMEKEAKKQAKLDAENAASHKQSMKEGQYGNIRPGDPEEKISAAMGQPDHVNSSKTSDGEIKQYVFNHNGKNFYVYTKNGVVTEVR</sequence>
<dbReference type="OrthoDB" id="1664748at2"/>
<feature type="transmembrane region" description="Helical" evidence="3">
    <location>
        <begin position="6"/>
        <end position="24"/>
    </location>
</feature>
<evidence type="ECO:0000256" key="1">
    <source>
        <dbReference type="ARBA" id="ARBA00022729"/>
    </source>
</evidence>
<name>A0A5D6W4H2_9FIRM</name>
<keyword evidence="3" id="KW-1133">Transmembrane helix</keyword>
<dbReference type="EMBL" id="VTOY01000003">
    <property type="protein sequence ID" value="TYZ23331.1"/>
    <property type="molecule type" value="Genomic_DNA"/>
</dbReference>
<dbReference type="Gene3D" id="3.30.1450.10">
    <property type="match status" value="1"/>
</dbReference>
<dbReference type="Proteomes" id="UP000323646">
    <property type="component" value="Unassembled WGS sequence"/>
</dbReference>
<evidence type="ECO:0000256" key="2">
    <source>
        <dbReference type="SAM" id="MobiDB-lite"/>
    </source>
</evidence>
<evidence type="ECO:0000256" key="3">
    <source>
        <dbReference type="SAM" id="Phobius"/>
    </source>
</evidence>
<keyword evidence="3" id="KW-0472">Membrane</keyword>
<evidence type="ECO:0000313" key="4">
    <source>
        <dbReference type="EMBL" id="TYZ23331.1"/>
    </source>
</evidence>
<dbReference type="InterPro" id="IPR037873">
    <property type="entry name" value="BamE-like"/>
</dbReference>
<proteinExistence type="predicted"/>
<evidence type="ECO:0000313" key="5">
    <source>
        <dbReference type="Proteomes" id="UP000323646"/>
    </source>
</evidence>
<keyword evidence="5" id="KW-1185">Reference proteome</keyword>
<feature type="transmembrane region" description="Helical" evidence="3">
    <location>
        <begin position="31"/>
        <end position="51"/>
    </location>
</feature>
<protein>
    <submittedName>
        <fullName evidence="4">Uncharacterized protein</fullName>
    </submittedName>
</protein>